<gene>
    <name evidence="12" type="ORF">OEW28_08535</name>
</gene>
<keyword evidence="7 11" id="KW-0274">FAD</keyword>
<evidence type="ECO:0000256" key="3">
    <source>
        <dbReference type="ARBA" id="ARBA00016337"/>
    </source>
</evidence>
<keyword evidence="8 11" id="KW-0460">Magnesium</keyword>
<keyword evidence="4 11" id="KW-0285">Flavoprotein</keyword>
<dbReference type="EMBL" id="JAOWKY010000001">
    <property type="protein sequence ID" value="MCV2868673.1"/>
    <property type="molecule type" value="Genomic_DNA"/>
</dbReference>
<comment type="caution">
    <text evidence="12">The sequence shown here is derived from an EMBL/GenBank/DDBJ whole genome shotgun (WGS) entry which is preliminary data.</text>
</comment>
<evidence type="ECO:0000256" key="5">
    <source>
        <dbReference type="ARBA" id="ARBA00022679"/>
    </source>
</evidence>
<reference evidence="12 13" key="1">
    <citation type="submission" date="2022-10" db="EMBL/GenBank/DDBJ databases">
        <title>Defluviimonas sp. nov., isolated from ocean surface water.</title>
        <authorList>
            <person name="He W."/>
            <person name="Wang L."/>
            <person name="Zhang D.-F."/>
        </authorList>
    </citation>
    <scope>NUCLEOTIDE SEQUENCE [LARGE SCALE GENOMIC DNA]</scope>
    <source>
        <strain evidence="12 13">WL0002</strain>
    </source>
</reference>
<evidence type="ECO:0000256" key="2">
    <source>
        <dbReference type="ARBA" id="ARBA00011955"/>
    </source>
</evidence>
<dbReference type="GO" id="GO:0016740">
    <property type="term" value="F:transferase activity"/>
    <property type="evidence" value="ECO:0007669"/>
    <property type="project" value="UniProtKB-KW"/>
</dbReference>
<keyword evidence="5 11" id="KW-0808">Transferase</keyword>
<dbReference type="PIRSF" id="PIRSF006268">
    <property type="entry name" value="ApbE"/>
    <property type="match status" value="1"/>
</dbReference>
<protein>
    <recommendedName>
        <fullName evidence="3 11">FAD:protein FMN transferase</fullName>
        <ecNumber evidence="2 11">2.7.1.180</ecNumber>
    </recommendedName>
    <alternativeName>
        <fullName evidence="9 11">Flavin transferase</fullName>
    </alternativeName>
</protein>
<evidence type="ECO:0000256" key="7">
    <source>
        <dbReference type="ARBA" id="ARBA00022827"/>
    </source>
</evidence>
<organism evidence="12 13">
    <name type="scientific">Albidovulum marisflavi</name>
    <dbReference type="NCBI Taxonomy" id="2984159"/>
    <lineage>
        <taxon>Bacteria</taxon>
        <taxon>Pseudomonadati</taxon>
        <taxon>Pseudomonadota</taxon>
        <taxon>Alphaproteobacteria</taxon>
        <taxon>Rhodobacterales</taxon>
        <taxon>Paracoccaceae</taxon>
        <taxon>Albidovulum</taxon>
    </lineage>
</organism>
<proteinExistence type="inferred from homology"/>
<comment type="similarity">
    <text evidence="11">Belongs to the ApbE family.</text>
</comment>
<dbReference type="PANTHER" id="PTHR30040">
    <property type="entry name" value="THIAMINE BIOSYNTHESIS LIPOPROTEIN APBE"/>
    <property type="match status" value="1"/>
</dbReference>
<dbReference type="PANTHER" id="PTHR30040:SF2">
    <property type="entry name" value="FAD:PROTEIN FMN TRANSFERASE"/>
    <property type="match status" value="1"/>
</dbReference>
<comment type="cofactor">
    <cofactor evidence="1">
        <name>Mg(2+)</name>
        <dbReference type="ChEBI" id="CHEBI:18420"/>
    </cofactor>
</comment>
<dbReference type="RefSeq" id="WP_263734269.1">
    <property type="nucleotide sequence ID" value="NZ_JAOWKY010000001.1"/>
</dbReference>
<keyword evidence="13" id="KW-1185">Reference proteome</keyword>
<dbReference type="Pfam" id="PF02424">
    <property type="entry name" value="ApbE"/>
    <property type="match status" value="1"/>
</dbReference>
<comment type="catalytic activity">
    <reaction evidence="10 11">
        <text>L-threonyl-[protein] + FAD = FMN-L-threonyl-[protein] + AMP + H(+)</text>
        <dbReference type="Rhea" id="RHEA:36847"/>
        <dbReference type="Rhea" id="RHEA-COMP:11060"/>
        <dbReference type="Rhea" id="RHEA-COMP:11061"/>
        <dbReference type="ChEBI" id="CHEBI:15378"/>
        <dbReference type="ChEBI" id="CHEBI:30013"/>
        <dbReference type="ChEBI" id="CHEBI:57692"/>
        <dbReference type="ChEBI" id="CHEBI:74257"/>
        <dbReference type="ChEBI" id="CHEBI:456215"/>
        <dbReference type="EC" id="2.7.1.180"/>
    </reaction>
</comment>
<dbReference type="EC" id="2.7.1.180" evidence="2 11"/>
<evidence type="ECO:0000256" key="1">
    <source>
        <dbReference type="ARBA" id="ARBA00001946"/>
    </source>
</evidence>
<dbReference type="SUPFAM" id="SSF143631">
    <property type="entry name" value="ApbE-like"/>
    <property type="match status" value="1"/>
</dbReference>
<dbReference type="InterPro" id="IPR024932">
    <property type="entry name" value="ApbE"/>
</dbReference>
<dbReference type="Gene3D" id="3.10.520.10">
    <property type="entry name" value="ApbE-like domains"/>
    <property type="match status" value="1"/>
</dbReference>
<dbReference type="InterPro" id="IPR003374">
    <property type="entry name" value="ApbE-like_sf"/>
</dbReference>
<name>A0ABT2ZC01_9RHOB</name>
<evidence type="ECO:0000256" key="9">
    <source>
        <dbReference type="ARBA" id="ARBA00031306"/>
    </source>
</evidence>
<evidence type="ECO:0000313" key="12">
    <source>
        <dbReference type="EMBL" id="MCV2868673.1"/>
    </source>
</evidence>
<evidence type="ECO:0000256" key="8">
    <source>
        <dbReference type="ARBA" id="ARBA00022842"/>
    </source>
</evidence>
<evidence type="ECO:0000313" key="13">
    <source>
        <dbReference type="Proteomes" id="UP001652542"/>
    </source>
</evidence>
<evidence type="ECO:0000256" key="6">
    <source>
        <dbReference type="ARBA" id="ARBA00022723"/>
    </source>
</evidence>
<evidence type="ECO:0000256" key="10">
    <source>
        <dbReference type="ARBA" id="ARBA00048540"/>
    </source>
</evidence>
<evidence type="ECO:0000256" key="11">
    <source>
        <dbReference type="PIRNR" id="PIRNR006268"/>
    </source>
</evidence>
<dbReference type="Proteomes" id="UP001652542">
    <property type="component" value="Unassembled WGS sequence"/>
</dbReference>
<accession>A0ABT2ZC01</accession>
<sequence>MIQPTRRQTLGLVGAALLWPTAGRAEAVHTFHGSAFGTSWRITGPAGSGFERLRPAIERAFSEVDRQMSPWRKDSEISRFNTAPAGSSRVGRDTARVIAAALALAAESGGAFDPTVGPLVAQWGFGPITGGAPNWRGVSIGEEAVAKDDSGLTLDLCGIAKGWALDRAIAIARAADQACLIMDLGGELAVLGSHPSGRPWRVAVEHPTADAPPTAVLELPSGRAVATSSLKAQSYGVGDTISGHIIDPARRRPASGQLRSVTVTADDATTADGWATALFAAGAEAGPALARARGVSALFLIGDDPVPRQVRTGDIAKLLL</sequence>
<evidence type="ECO:0000256" key="4">
    <source>
        <dbReference type="ARBA" id="ARBA00022630"/>
    </source>
</evidence>
<keyword evidence="6 11" id="KW-0479">Metal-binding</keyword>